<dbReference type="SUPFAM" id="SSF55729">
    <property type="entry name" value="Acyl-CoA N-acyltransferases (Nat)"/>
    <property type="match status" value="1"/>
</dbReference>
<dbReference type="CDD" id="cd04301">
    <property type="entry name" value="NAT_SF"/>
    <property type="match status" value="1"/>
</dbReference>
<evidence type="ECO:0000259" key="2">
    <source>
        <dbReference type="PROSITE" id="PS51186"/>
    </source>
</evidence>
<dbReference type="GO" id="GO:0007064">
    <property type="term" value="P:mitotic sister chromatid cohesion"/>
    <property type="evidence" value="ECO:0007669"/>
    <property type="project" value="TreeGrafter"/>
</dbReference>
<keyword evidence="3" id="KW-0808">Transferase</keyword>
<dbReference type="PANTHER" id="PTHR42919">
    <property type="entry name" value="N-ALPHA-ACETYLTRANSFERASE"/>
    <property type="match status" value="1"/>
</dbReference>
<reference evidence="3" key="1">
    <citation type="journal article" date="2013" name="J. Plant Res.">
        <title>Effect of fungi and light on seed germination of three Opuntia species from semiarid lands of central Mexico.</title>
        <authorList>
            <person name="Delgado-Sanchez P."/>
            <person name="Jimenez-Bremont J.F."/>
            <person name="Guerrero-Gonzalez Mde L."/>
            <person name="Flores J."/>
        </authorList>
    </citation>
    <scope>NUCLEOTIDE SEQUENCE</scope>
    <source>
        <tissue evidence="3">Cladode</tissue>
    </source>
</reference>
<feature type="region of interest" description="Disordered" evidence="1">
    <location>
        <begin position="60"/>
        <end position="89"/>
    </location>
</feature>
<name>A0A7C9ARK2_OPUST</name>
<dbReference type="Gene3D" id="3.40.630.30">
    <property type="match status" value="1"/>
</dbReference>
<accession>A0A7C9ARK2</accession>
<dbReference type="InterPro" id="IPR016181">
    <property type="entry name" value="Acyl_CoA_acyltransferase"/>
</dbReference>
<organism evidence="3">
    <name type="scientific">Opuntia streptacantha</name>
    <name type="common">Prickly pear cactus</name>
    <name type="synonym">Opuntia cardona</name>
    <dbReference type="NCBI Taxonomy" id="393608"/>
    <lineage>
        <taxon>Eukaryota</taxon>
        <taxon>Viridiplantae</taxon>
        <taxon>Streptophyta</taxon>
        <taxon>Embryophyta</taxon>
        <taxon>Tracheophyta</taxon>
        <taxon>Spermatophyta</taxon>
        <taxon>Magnoliopsida</taxon>
        <taxon>eudicotyledons</taxon>
        <taxon>Gunneridae</taxon>
        <taxon>Pentapetalae</taxon>
        <taxon>Caryophyllales</taxon>
        <taxon>Cactineae</taxon>
        <taxon>Cactaceae</taxon>
        <taxon>Opuntioideae</taxon>
        <taxon>Opuntia</taxon>
    </lineage>
</organism>
<protein>
    <submittedName>
        <fullName evidence="3">Arylamine N-acetyltransferase</fullName>
        <ecNumber evidence="3">2.3.1.5</ecNumber>
    </submittedName>
</protein>
<proteinExistence type="predicted"/>
<dbReference type="EMBL" id="GISG01265740">
    <property type="protein sequence ID" value="MBA4675052.1"/>
    <property type="molecule type" value="Transcribed_RNA"/>
</dbReference>
<dbReference type="PANTHER" id="PTHR42919:SF20">
    <property type="entry name" value="GCN5-RELATED N-ACETYLTRANSFERASE 10, CHLOROPLASTIC"/>
    <property type="match status" value="1"/>
</dbReference>
<evidence type="ECO:0000256" key="1">
    <source>
        <dbReference type="SAM" id="MobiDB-lite"/>
    </source>
</evidence>
<sequence length="300" mass="34337">MANLQANHYIIINISRRLFSLPRIHPLSTSTLPPNHRTRRWPRNHQSFKLLASTVGEGGSALVQQRPPSKDGDLPSITDQKAEVGTSTGVDGCDEGKEEIVDGYLVREYGWKVRRMVEERSEIKKVAQIQAQAFHVPAFFFDDFFFQFFQDEVLSGLYYRLRNSAPDRYACLVAEPVKDDDISTKTQKRCQQLVGVVDVTVLRDNDVLRHLQGAEEYLYVSGIAVAHNFRRQKVATVLLKACEVTSVLWGYEYLVLRAYEDDRGARALYTNAGYRMVSRDPPWVTLIGMKPRVLMIKRLR</sequence>
<dbReference type="Pfam" id="PF00583">
    <property type="entry name" value="Acetyltransf_1"/>
    <property type="match status" value="1"/>
</dbReference>
<dbReference type="GO" id="GO:0031415">
    <property type="term" value="C:NatA complex"/>
    <property type="evidence" value="ECO:0007669"/>
    <property type="project" value="TreeGrafter"/>
</dbReference>
<dbReference type="EC" id="2.3.1.5" evidence="3"/>
<dbReference type="AlphaFoldDB" id="A0A7C9ARK2"/>
<evidence type="ECO:0000313" key="3">
    <source>
        <dbReference type="EMBL" id="MBA4675052.1"/>
    </source>
</evidence>
<dbReference type="GO" id="GO:0004060">
    <property type="term" value="F:arylamine N-acetyltransferase activity"/>
    <property type="evidence" value="ECO:0007669"/>
    <property type="project" value="UniProtKB-EC"/>
</dbReference>
<feature type="domain" description="N-acetyltransferase" evidence="2">
    <location>
        <begin position="159"/>
        <end position="300"/>
    </location>
</feature>
<reference evidence="3" key="2">
    <citation type="submission" date="2020-07" db="EMBL/GenBank/DDBJ databases">
        <authorList>
            <person name="Vera ALvarez R."/>
            <person name="Arias-Moreno D.M."/>
            <person name="Jimenez-Jacinto V."/>
            <person name="Jimenez-Bremont J.F."/>
            <person name="Swaminathan K."/>
            <person name="Moose S.P."/>
            <person name="Guerrero-Gonzalez M.L."/>
            <person name="Marino-Ramirez L."/>
            <person name="Landsman D."/>
            <person name="Rodriguez-Kessler M."/>
            <person name="Delgado-Sanchez P."/>
        </authorList>
    </citation>
    <scope>NUCLEOTIDE SEQUENCE</scope>
    <source>
        <tissue evidence="3">Cladode</tissue>
    </source>
</reference>
<dbReference type="EMBL" id="GISG01265738">
    <property type="protein sequence ID" value="MBA4675050.1"/>
    <property type="molecule type" value="Transcribed_RNA"/>
</dbReference>
<keyword evidence="3" id="KW-0012">Acyltransferase</keyword>
<dbReference type="InterPro" id="IPR000182">
    <property type="entry name" value="GNAT_dom"/>
</dbReference>
<dbReference type="PROSITE" id="PS51186">
    <property type="entry name" value="GNAT"/>
    <property type="match status" value="1"/>
</dbReference>
<dbReference type="InterPro" id="IPR051556">
    <property type="entry name" value="N-term/lysine_N-AcTrnsfr"/>
</dbReference>